<evidence type="ECO:0000313" key="2">
    <source>
        <dbReference type="EMBL" id="GAA2454375.1"/>
    </source>
</evidence>
<dbReference type="CDD" id="cd14748">
    <property type="entry name" value="PBP2_UgpB"/>
    <property type="match status" value="1"/>
</dbReference>
<proteinExistence type="predicted"/>
<feature type="signal peptide" evidence="1">
    <location>
        <begin position="1"/>
        <end position="20"/>
    </location>
</feature>
<dbReference type="Gene3D" id="3.40.190.10">
    <property type="entry name" value="Periplasmic binding protein-like II"/>
    <property type="match status" value="1"/>
</dbReference>
<gene>
    <name evidence="2" type="ORF">GCM10010191_86580</name>
</gene>
<feature type="chain" id="PRO_5045391660" evidence="1">
    <location>
        <begin position="21"/>
        <end position="457"/>
    </location>
</feature>
<dbReference type="InterPro" id="IPR006059">
    <property type="entry name" value="SBP"/>
</dbReference>
<dbReference type="EMBL" id="BAAARW010000039">
    <property type="protein sequence ID" value="GAA2454375.1"/>
    <property type="molecule type" value="Genomic_DNA"/>
</dbReference>
<dbReference type="Pfam" id="PF01547">
    <property type="entry name" value="SBP_bac_1"/>
    <property type="match status" value="1"/>
</dbReference>
<dbReference type="InterPro" id="IPR050490">
    <property type="entry name" value="Bact_solute-bd_prot1"/>
</dbReference>
<evidence type="ECO:0000256" key="1">
    <source>
        <dbReference type="SAM" id="SignalP"/>
    </source>
</evidence>
<dbReference type="SUPFAM" id="SSF53850">
    <property type="entry name" value="Periplasmic binding protein-like II"/>
    <property type="match status" value="1"/>
</dbReference>
<evidence type="ECO:0000313" key="3">
    <source>
        <dbReference type="Proteomes" id="UP001501231"/>
    </source>
</evidence>
<organism evidence="2 3">
    <name type="scientific">Actinomadura vinacea</name>
    <dbReference type="NCBI Taxonomy" id="115336"/>
    <lineage>
        <taxon>Bacteria</taxon>
        <taxon>Bacillati</taxon>
        <taxon>Actinomycetota</taxon>
        <taxon>Actinomycetes</taxon>
        <taxon>Streptosporangiales</taxon>
        <taxon>Thermomonosporaceae</taxon>
        <taxon>Actinomadura</taxon>
    </lineage>
</organism>
<protein>
    <submittedName>
        <fullName evidence="2">ABC transporter substrate-binding protein</fullName>
    </submittedName>
</protein>
<sequence>MRRPLFSACAVSALVLTATACGMGGGGDAAGDPVGLAPALDPDQKVSIVLESYNFGQAGAWTDTFNELIGAFQKKHPNIKVTAQKPQGNSANPATDTVSSLQNQIATGTPPDVAQLGFSDLDFTVNHLKALPLDDLVGKDQVTGNLQGAKYPYAPTTRTLGDWNGKTYGMPFVLSTPMLYFNEELFKKAGLDPSKPPATWDEVKTAALAIKKKGGKDGVYVDCLTKAAKDWCFQAIAQSNGGRVISQDRTKLTFADPQSAGAVKAMRDLVASGAMPNRTQMQAVEGFARGDIGMILESSAMQGNFLKASTGKWRLGAAAMPGFKGRQAVPTNSGAALFVFAKDGPKRRAAWELIKFLTSEEAYTTIAGKIGYLPLRTGLVDDPAGLKPWADANPYLKPNLEQLARMQPWVSMPGAGYLQVRDGMMAAVESAVFQGSDVDSTLRGRQDELAGLIKAGR</sequence>
<dbReference type="PANTHER" id="PTHR43649:SF12">
    <property type="entry name" value="DIACETYLCHITOBIOSE BINDING PROTEIN DASA"/>
    <property type="match status" value="1"/>
</dbReference>
<keyword evidence="3" id="KW-1185">Reference proteome</keyword>
<keyword evidence="1" id="KW-0732">Signal</keyword>
<dbReference type="PANTHER" id="PTHR43649">
    <property type="entry name" value="ARABINOSE-BINDING PROTEIN-RELATED"/>
    <property type="match status" value="1"/>
</dbReference>
<accession>A0ABN3KE49</accession>
<comment type="caution">
    <text evidence="2">The sequence shown here is derived from an EMBL/GenBank/DDBJ whole genome shotgun (WGS) entry which is preliminary data.</text>
</comment>
<reference evidence="2 3" key="1">
    <citation type="journal article" date="2019" name="Int. J. Syst. Evol. Microbiol.">
        <title>The Global Catalogue of Microorganisms (GCM) 10K type strain sequencing project: providing services to taxonomists for standard genome sequencing and annotation.</title>
        <authorList>
            <consortium name="The Broad Institute Genomics Platform"/>
            <consortium name="The Broad Institute Genome Sequencing Center for Infectious Disease"/>
            <person name="Wu L."/>
            <person name="Ma J."/>
        </authorList>
    </citation>
    <scope>NUCLEOTIDE SEQUENCE [LARGE SCALE GENOMIC DNA]</scope>
    <source>
        <strain evidence="2 3">JCM 3325</strain>
    </source>
</reference>
<dbReference type="Proteomes" id="UP001501231">
    <property type="component" value="Unassembled WGS sequence"/>
</dbReference>
<dbReference type="RefSeq" id="WP_344597366.1">
    <property type="nucleotide sequence ID" value="NZ_BAAARW010000039.1"/>
</dbReference>
<dbReference type="PROSITE" id="PS51257">
    <property type="entry name" value="PROKAR_LIPOPROTEIN"/>
    <property type="match status" value="1"/>
</dbReference>
<name>A0ABN3KE49_9ACTN</name>